<sequence>MSAFRSAGVRAIRIARTRPLTRTYAAGPVPPEWDEPYPKLPDVNKQHRSPYGWWDPQLRRNLGELPHEREEMYSMWGPDVPHVEPKTALRHFIIATGLFVTFGFACSYLLTPVRDAIPREYPFDGLVREMGGLGDNAQRTERVDDDE</sequence>
<evidence type="ECO:0000313" key="1">
    <source>
        <dbReference type="EMBL" id="KAI0034231.1"/>
    </source>
</evidence>
<keyword evidence="2" id="KW-1185">Reference proteome</keyword>
<dbReference type="Proteomes" id="UP000814128">
    <property type="component" value="Unassembled WGS sequence"/>
</dbReference>
<comment type="caution">
    <text evidence="1">The sequence shown here is derived from an EMBL/GenBank/DDBJ whole genome shotgun (WGS) entry which is preliminary data.</text>
</comment>
<reference evidence="1" key="2">
    <citation type="journal article" date="2022" name="New Phytol.">
        <title>Evolutionary transition to the ectomycorrhizal habit in the genomes of a hyperdiverse lineage of mushroom-forming fungi.</title>
        <authorList>
            <person name="Looney B."/>
            <person name="Miyauchi S."/>
            <person name="Morin E."/>
            <person name="Drula E."/>
            <person name="Courty P.E."/>
            <person name="Kohler A."/>
            <person name="Kuo A."/>
            <person name="LaButti K."/>
            <person name="Pangilinan J."/>
            <person name="Lipzen A."/>
            <person name="Riley R."/>
            <person name="Andreopoulos W."/>
            <person name="He G."/>
            <person name="Johnson J."/>
            <person name="Nolan M."/>
            <person name="Tritt A."/>
            <person name="Barry K.W."/>
            <person name="Grigoriev I.V."/>
            <person name="Nagy L.G."/>
            <person name="Hibbett D."/>
            <person name="Henrissat B."/>
            <person name="Matheny P.B."/>
            <person name="Labbe J."/>
            <person name="Martin F.M."/>
        </authorList>
    </citation>
    <scope>NUCLEOTIDE SEQUENCE</scope>
    <source>
        <strain evidence="1">EC-137</strain>
    </source>
</reference>
<gene>
    <name evidence="1" type="ORF">K488DRAFT_77386</name>
</gene>
<protein>
    <submittedName>
        <fullName evidence="1">Uncharacterized protein</fullName>
    </submittedName>
</protein>
<name>A0ACB8QS19_9AGAM</name>
<accession>A0ACB8QS19</accession>
<proteinExistence type="predicted"/>
<evidence type="ECO:0000313" key="2">
    <source>
        <dbReference type="Proteomes" id="UP000814128"/>
    </source>
</evidence>
<dbReference type="EMBL" id="MU273504">
    <property type="protein sequence ID" value="KAI0034231.1"/>
    <property type="molecule type" value="Genomic_DNA"/>
</dbReference>
<reference evidence="1" key="1">
    <citation type="submission" date="2021-02" db="EMBL/GenBank/DDBJ databases">
        <authorList>
            <consortium name="DOE Joint Genome Institute"/>
            <person name="Ahrendt S."/>
            <person name="Looney B.P."/>
            <person name="Miyauchi S."/>
            <person name="Morin E."/>
            <person name="Drula E."/>
            <person name="Courty P.E."/>
            <person name="Chicoki N."/>
            <person name="Fauchery L."/>
            <person name="Kohler A."/>
            <person name="Kuo A."/>
            <person name="Labutti K."/>
            <person name="Pangilinan J."/>
            <person name="Lipzen A."/>
            <person name="Riley R."/>
            <person name="Andreopoulos W."/>
            <person name="He G."/>
            <person name="Johnson J."/>
            <person name="Barry K.W."/>
            <person name="Grigoriev I.V."/>
            <person name="Nagy L."/>
            <person name="Hibbett D."/>
            <person name="Henrissat B."/>
            <person name="Matheny P.B."/>
            <person name="Labbe J."/>
            <person name="Martin F."/>
        </authorList>
    </citation>
    <scope>NUCLEOTIDE SEQUENCE</scope>
    <source>
        <strain evidence="1">EC-137</strain>
    </source>
</reference>
<organism evidence="1 2">
    <name type="scientific">Vararia minispora EC-137</name>
    <dbReference type="NCBI Taxonomy" id="1314806"/>
    <lineage>
        <taxon>Eukaryota</taxon>
        <taxon>Fungi</taxon>
        <taxon>Dikarya</taxon>
        <taxon>Basidiomycota</taxon>
        <taxon>Agaricomycotina</taxon>
        <taxon>Agaricomycetes</taxon>
        <taxon>Russulales</taxon>
        <taxon>Lachnocladiaceae</taxon>
        <taxon>Vararia</taxon>
    </lineage>
</organism>